<feature type="region of interest" description="Disordered" evidence="1">
    <location>
        <begin position="1"/>
        <end position="31"/>
    </location>
</feature>
<evidence type="ECO:0000313" key="3">
    <source>
        <dbReference type="EMBL" id="KAL2913237.1"/>
    </source>
</evidence>
<feature type="compositionally biased region" description="Low complexity" evidence="1">
    <location>
        <begin position="8"/>
        <end position="21"/>
    </location>
</feature>
<dbReference type="Pfam" id="PF15249">
    <property type="entry name" value="GLTSCR1"/>
    <property type="match status" value="1"/>
</dbReference>
<reference evidence="3 4" key="1">
    <citation type="submission" date="2023-09" db="EMBL/GenBank/DDBJ databases">
        <title>Pangenome analysis of Batrachochytrium dendrobatidis and related Chytrids.</title>
        <authorList>
            <person name="Yacoub M.N."/>
            <person name="Stajich J.E."/>
            <person name="James T.Y."/>
        </authorList>
    </citation>
    <scope>NUCLEOTIDE SEQUENCE [LARGE SCALE GENOMIC DNA]</scope>
    <source>
        <strain evidence="3 4">JEL0888</strain>
    </source>
</reference>
<name>A0ABR4N133_9FUNG</name>
<comment type="caution">
    <text evidence="3">The sequence shown here is derived from an EMBL/GenBank/DDBJ whole genome shotgun (WGS) entry which is preliminary data.</text>
</comment>
<protein>
    <recommendedName>
        <fullName evidence="2">GLTSCR protein conserved domain-containing protein</fullName>
    </recommendedName>
</protein>
<gene>
    <name evidence="3" type="ORF">HK105_207239</name>
</gene>
<proteinExistence type="predicted"/>
<feature type="domain" description="GLTSCR protein conserved" evidence="2">
    <location>
        <begin position="52"/>
        <end position="115"/>
    </location>
</feature>
<dbReference type="InterPro" id="IPR015671">
    <property type="entry name" value="GSCR1_dom"/>
</dbReference>
<evidence type="ECO:0000259" key="2">
    <source>
        <dbReference type="Pfam" id="PF15249"/>
    </source>
</evidence>
<keyword evidence="4" id="KW-1185">Reference proteome</keyword>
<dbReference type="EMBL" id="JADGIZ020000049">
    <property type="protein sequence ID" value="KAL2913237.1"/>
    <property type="molecule type" value="Genomic_DNA"/>
</dbReference>
<accession>A0ABR4N133</accession>
<evidence type="ECO:0000313" key="4">
    <source>
        <dbReference type="Proteomes" id="UP001527925"/>
    </source>
</evidence>
<dbReference type="Proteomes" id="UP001527925">
    <property type="component" value="Unassembled WGS sequence"/>
</dbReference>
<evidence type="ECO:0000256" key="1">
    <source>
        <dbReference type="SAM" id="MobiDB-lite"/>
    </source>
</evidence>
<sequence length="117" mass="12998">MPTPGGLSAARSDLAAAAASSNPRDYSTPAELEHQAAVDERFRTAAMQTDMAVLSPDRSAFASIDDAIARLLPFHVFQHHDMKPIEIDFDEDAQIVDRAQAIVERFRRYTQHEEKAC</sequence>
<organism evidence="3 4">
    <name type="scientific">Polyrhizophydium stewartii</name>
    <dbReference type="NCBI Taxonomy" id="2732419"/>
    <lineage>
        <taxon>Eukaryota</taxon>
        <taxon>Fungi</taxon>
        <taxon>Fungi incertae sedis</taxon>
        <taxon>Chytridiomycota</taxon>
        <taxon>Chytridiomycota incertae sedis</taxon>
        <taxon>Chytridiomycetes</taxon>
        <taxon>Rhizophydiales</taxon>
        <taxon>Rhizophydiales incertae sedis</taxon>
        <taxon>Polyrhizophydium</taxon>
    </lineage>
</organism>